<dbReference type="InterPro" id="IPR018631">
    <property type="entry name" value="AAA-ATPase-like_dom"/>
</dbReference>
<dbReference type="PANTHER" id="PTHR34825:SF1">
    <property type="entry name" value="AAA-ATPASE-LIKE DOMAIN-CONTAINING PROTEIN"/>
    <property type="match status" value="1"/>
</dbReference>
<evidence type="ECO:0000259" key="2">
    <source>
        <dbReference type="Pfam" id="PF09820"/>
    </source>
</evidence>
<evidence type="ECO:0000256" key="1">
    <source>
        <dbReference type="SAM" id="SignalP"/>
    </source>
</evidence>
<dbReference type="Proteomes" id="UP001152759">
    <property type="component" value="Chromosome 10"/>
</dbReference>
<keyword evidence="4" id="KW-1185">Reference proteome</keyword>
<keyword evidence="1" id="KW-0732">Signal</keyword>
<reference evidence="3" key="1">
    <citation type="submission" date="2021-12" db="EMBL/GenBank/DDBJ databases">
        <authorList>
            <person name="King R."/>
        </authorList>
    </citation>
    <scope>NUCLEOTIDE SEQUENCE</scope>
</reference>
<accession>A0A9P0EXG1</accession>
<feature type="domain" description="AAA-ATPase-like" evidence="2">
    <location>
        <begin position="62"/>
        <end position="284"/>
    </location>
</feature>
<dbReference type="PANTHER" id="PTHR34825">
    <property type="entry name" value="CONSERVED PROTEIN, WITH A WEAK D-GALACTARATE DEHYDRATASE/ALTRONATE HYDROLASE DOMAIN"/>
    <property type="match status" value="1"/>
</dbReference>
<feature type="signal peptide" evidence="1">
    <location>
        <begin position="1"/>
        <end position="22"/>
    </location>
</feature>
<gene>
    <name evidence="3" type="ORF">BEMITA_LOCUS2711</name>
</gene>
<sequence length="642" mass="73770">MERTIYATLLLILYVLFTRGSGEFVVTRNRTKITNAAKTDFSPKTRSTSNQKMFTTSNQQQITDFQEFMENHQKLYVDKTLFLPDFISREEKHKGPIVLVTKPPGFGKSLMASTVDYFFNSKYDLSQSKRLFSGLNVMADTSTMNEFREKHMNRYPVIKISFGSFEATNYQNALKEIGRIFKQVIEDHITITTNFDDPIFTRITNGNADKKTLLEFVPLLCGCVANDTDPILIIDAYDTPLASAYAAAYYSKMTEFIAKFFEEIFNDGYYRFSKMLITGVSTVEFEFVHLRKEGTEAKPHHYNPLARFFGFTEEEVVALLARNGKSKDNQRTLVENFGGYGFRDFNGTMINPSGVIRFFDKSACTPGVSINPASTTILKDLLKIRKDGFLVYPMLSLQKLLANESFSRRVIERLDYSSLCESSPHFTNFLMSFGLATKEVDPAPDISEICPKPRDPNKVQLKIPNLTVRKILAPILMEVPEALNYTSLTKSLIDGDFERALTMFQTFIKNASSFVIIGDKESNKKARVRKPVLCDYVRDLLQGVLIKYNTDIMTLHLPGFDYIELEPSKGYTYRIRVRMEKTNMVKAAWIRVRNKVYTMVRTVPKRRAEIFIQYGKSFVDVVLRPMQSEYRLSLDDDPWLMY</sequence>
<dbReference type="Pfam" id="PF09820">
    <property type="entry name" value="AAA-ATPase_like"/>
    <property type="match status" value="1"/>
</dbReference>
<dbReference type="AlphaFoldDB" id="A0A9P0EXG1"/>
<protein>
    <recommendedName>
        <fullName evidence="2">AAA-ATPase-like domain-containing protein</fullName>
    </recommendedName>
</protein>
<feature type="chain" id="PRO_5040209781" description="AAA-ATPase-like domain-containing protein" evidence="1">
    <location>
        <begin position="23"/>
        <end position="642"/>
    </location>
</feature>
<dbReference type="EMBL" id="OU963871">
    <property type="protein sequence ID" value="CAH0383248.1"/>
    <property type="molecule type" value="Genomic_DNA"/>
</dbReference>
<name>A0A9P0EXG1_BEMTA</name>
<evidence type="ECO:0000313" key="4">
    <source>
        <dbReference type="Proteomes" id="UP001152759"/>
    </source>
</evidence>
<evidence type="ECO:0000313" key="3">
    <source>
        <dbReference type="EMBL" id="CAH0383248.1"/>
    </source>
</evidence>
<proteinExistence type="predicted"/>
<organism evidence="3 4">
    <name type="scientific">Bemisia tabaci</name>
    <name type="common">Sweetpotato whitefly</name>
    <name type="synonym">Aleurodes tabaci</name>
    <dbReference type="NCBI Taxonomy" id="7038"/>
    <lineage>
        <taxon>Eukaryota</taxon>
        <taxon>Metazoa</taxon>
        <taxon>Ecdysozoa</taxon>
        <taxon>Arthropoda</taxon>
        <taxon>Hexapoda</taxon>
        <taxon>Insecta</taxon>
        <taxon>Pterygota</taxon>
        <taxon>Neoptera</taxon>
        <taxon>Paraneoptera</taxon>
        <taxon>Hemiptera</taxon>
        <taxon>Sternorrhyncha</taxon>
        <taxon>Aleyrodoidea</taxon>
        <taxon>Aleyrodidae</taxon>
        <taxon>Aleyrodinae</taxon>
        <taxon>Bemisia</taxon>
    </lineage>
</organism>